<dbReference type="EMBL" id="CP019288">
    <property type="protein sequence ID" value="QHI38393.1"/>
    <property type="molecule type" value="Genomic_DNA"/>
</dbReference>
<accession>A0A7L4ZNU9</accession>
<dbReference type="Proteomes" id="UP000464657">
    <property type="component" value="Chromosome"/>
</dbReference>
<name>A0A7L4ZNU9_9FLAO</name>
<dbReference type="KEGG" id="kan:IMCC3317_37850"/>
<proteinExistence type="predicted"/>
<evidence type="ECO:0000313" key="1">
    <source>
        <dbReference type="EMBL" id="QHI38393.1"/>
    </source>
</evidence>
<gene>
    <name evidence="1" type="ORF">IMCC3317_37850</name>
</gene>
<dbReference type="AlphaFoldDB" id="A0A7L4ZNU9"/>
<keyword evidence="2" id="KW-1185">Reference proteome</keyword>
<reference evidence="1 2" key="1">
    <citation type="journal article" date="2013" name="Int. J. Syst. Evol. Microbiol.">
        <title>Kordia antarctica sp. nov., isolated from Antarctic seawater.</title>
        <authorList>
            <person name="Baek K."/>
            <person name="Choi A."/>
            <person name="Kang I."/>
            <person name="Lee K."/>
            <person name="Cho J.C."/>
        </authorList>
    </citation>
    <scope>NUCLEOTIDE SEQUENCE [LARGE SCALE GENOMIC DNA]</scope>
    <source>
        <strain evidence="1 2">IMCC3317</strain>
    </source>
</reference>
<dbReference type="RefSeq" id="WP_160130943.1">
    <property type="nucleotide sequence ID" value="NZ_CP019288.1"/>
</dbReference>
<protein>
    <recommendedName>
        <fullName evidence="3">GTPase</fullName>
    </recommendedName>
</protein>
<sequence>MKKIIFVYNATSGKVNSLLDIAHKLISPKTYQCDLCSITHDTFSENEQWKQFRETTKLPLEFLHSDEFEANYKNKDAKYPVIFLEENQKLTEWISKSDIEQLENTEELIQLIKTKTMNFSNLY</sequence>
<organism evidence="1 2">
    <name type="scientific">Kordia antarctica</name>
    <dbReference type="NCBI Taxonomy" id="1218801"/>
    <lineage>
        <taxon>Bacteria</taxon>
        <taxon>Pseudomonadati</taxon>
        <taxon>Bacteroidota</taxon>
        <taxon>Flavobacteriia</taxon>
        <taxon>Flavobacteriales</taxon>
        <taxon>Flavobacteriaceae</taxon>
        <taxon>Kordia</taxon>
    </lineage>
</organism>
<evidence type="ECO:0008006" key="3">
    <source>
        <dbReference type="Google" id="ProtNLM"/>
    </source>
</evidence>
<dbReference type="OrthoDB" id="572467at2"/>
<evidence type="ECO:0000313" key="2">
    <source>
        <dbReference type="Proteomes" id="UP000464657"/>
    </source>
</evidence>